<dbReference type="PROSITE" id="PS50965">
    <property type="entry name" value="NERD"/>
    <property type="match status" value="1"/>
</dbReference>
<dbReference type="EMBL" id="CP136522">
    <property type="protein sequence ID" value="WOT06667.1"/>
    <property type="molecule type" value="Genomic_DNA"/>
</dbReference>
<dbReference type="RefSeq" id="WP_310470941.1">
    <property type="nucleotide sequence ID" value="NZ_CP136522.1"/>
</dbReference>
<proteinExistence type="predicted"/>
<accession>A0ABZ0K283</accession>
<evidence type="ECO:0000256" key="1">
    <source>
        <dbReference type="SAM" id="MobiDB-lite"/>
    </source>
</evidence>
<gene>
    <name evidence="3" type="ORF">RGE70_07880</name>
</gene>
<feature type="region of interest" description="Disordered" evidence="1">
    <location>
        <begin position="66"/>
        <end position="94"/>
    </location>
</feature>
<evidence type="ECO:0000313" key="3">
    <source>
        <dbReference type="EMBL" id="WOT06667.1"/>
    </source>
</evidence>
<name>A0ABZ0K283_9GAMM</name>
<feature type="domain" description="NERD" evidence="2">
    <location>
        <begin position="958"/>
        <end position="1005"/>
    </location>
</feature>
<dbReference type="InterPro" id="IPR011528">
    <property type="entry name" value="NERD"/>
</dbReference>
<reference evidence="3 4" key="1">
    <citation type="submission" date="2023-10" db="EMBL/GenBank/DDBJ databases">
        <title>Complete genome sequence of Shewanella sp. DAU334.</title>
        <authorList>
            <person name="Lee Y.-S."/>
            <person name="Jeong H.-R."/>
            <person name="Hwang E.-J."/>
            <person name="Choi Y.-L."/>
            <person name="Kim G.-D."/>
        </authorList>
    </citation>
    <scope>NUCLEOTIDE SEQUENCE [LARGE SCALE GENOMIC DNA]</scope>
    <source>
        <strain evidence="3 4">DAU334</strain>
    </source>
</reference>
<protein>
    <submittedName>
        <fullName evidence="3">Carboxypeptidase regulatory-like domain-containing protein</fullName>
    </submittedName>
</protein>
<organism evidence="3 4">
    <name type="scientific">Shewanella youngdeokensis</name>
    <dbReference type="NCBI Taxonomy" id="2999068"/>
    <lineage>
        <taxon>Bacteria</taxon>
        <taxon>Pseudomonadati</taxon>
        <taxon>Pseudomonadota</taxon>
        <taxon>Gammaproteobacteria</taxon>
        <taxon>Alteromonadales</taxon>
        <taxon>Shewanellaceae</taxon>
        <taxon>Shewanella</taxon>
    </lineage>
</organism>
<dbReference type="Proteomes" id="UP001529491">
    <property type="component" value="Chromosome"/>
</dbReference>
<keyword evidence="4" id="KW-1185">Reference proteome</keyword>
<evidence type="ECO:0000313" key="4">
    <source>
        <dbReference type="Proteomes" id="UP001529491"/>
    </source>
</evidence>
<sequence>MNIKLGILHVCRGLVLAAIFVVTLINSTLVNIEHDESLQQRPLPIIEPAIILKERVTAPDPIPAQAVKTSYDSDKPASSEAIDPAKSSKATSAQNHLHLVNPTASLINYSYSASKVEERHRTDPLSNLEVPEKLSAPASISAMSTATVKLNASTALAVAPPVAEAKVGSLEELSRPVAATCNRNITRSYQLQSVNEEHFIITQLAYADMLLSDEMFVYHFKNQYYIPLEFIVEQLLLPIQLDMESKSAHGWFLSEQRQINISQKLMQYWTNNEDCRNDNTAVFFDDWDIYIDAQVLSQMFGLNISFDSARQKYSIDESDNIPLSQLIARQKRFDKFNAQKANLNSGPFKVITPQYSNLGDLALNMDLGLKSRTFDNHNTVDVNGSAQARIDVLGHSSYVSYSWSDYDRSLMGYVDKKFAEGWVNQYRFGNISSHNLGLVSESSSGLGAWFSAGAEFTNDLRHIVIEGEVEPGWDVELYRNNGLIDVQRVKADGIYRFNQVPYYLGLNQYQLRLYGPNGEIKTESFSKLLDTSVMEQGEIGVSAGIMSREQDDLQQYYTDINWAVLDNLTAGVALIQQQDSDENWQFFPKLSVSVLGGSELIQLNYVHSNRGHAASVEIQGRLEALDWQAQWQNYHQFNSWDNADGRIKQQIDASLSGYVDGKGLNWGVVTSWKDYQNGNEESQVNFNLSGQMSVINWSNDLRWSALSQQQRWTERFAISGRLGKWSLRSYVELDLEPELEFKQWIANMNAAINDVANYQLELRYRPNAKGEFSTRNSLSYLFDYGTLRLALDNESSGDWMAQLRWNSGLLWESDSQRWLVDRMSFINTGSVKIIAFQDDNANGLFDPDELPLAGLQFSGHRNDKDKTDDAGEILITQLQTSRSHKLALQERSLPDPFLVPAASIISVNAHSGYIQPILFPVMFTAEIEGYVIKNDKGNRRTAKGVEVTLQSINGTEQYYTRVEYDGVFILEQIVPDKYELWIDNTLYEVIDLKPGAFIQLDEIVL</sequence>
<evidence type="ECO:0000259" key="2">
    <source>
        <dbReference type="PROSITE" id="PS50965"/>
    </source>
</evidence>